<dbReference type="Proteomes" id="UP000013520">
    <property type="component" value="Chromosome"/>
</dbReference>
<dbReference type="KEGG" id="dgi:Desgi_0850"/>
<evidence type="ECO:0000256" key="4">
    <source>
        <dbReference type="ARBA" id="ARBA00022692"/>
    </source>
</evidence>
<keyword evidence="5 7" id="KW-1133">Transmembrane helix</keyword>
<accession>R4KCT7</accession>
<evidence type="ECO:0000256" key="7">
    <source>
        <dbReference type="RuleBase" id="RU363032"/>
    </source>
</evidence>
<name>R4KCT7_9FIRM</name>
<dbReference type="GO" id="GO:0005886">
    <property type="term" value="C:plasma membrane"/>
    <property type="evidence" value="ECO:0007669"/>
    <property type="project" value="UniProtKB-SubCell"/>
</dbReference>
<keyword evidence="2 7" id="KW-0813">Transport</keyword>
<evidence type="ECO:0000256" key="1">
    <source>
        <dbReference type="ARBA" id="ARBA00004651"/>
    </source>
</evidence>
<feature type="transmembrane region" description="Helical" evidence="7">
    <location>
        <begin position="235"/>
        <end position="255"/>
    </location>
</feature>
<dbReference type="OrthoDB" id="9769319at2"/>
<keyword evidence="4 7" id="KW-0812">Transmembrane</keyword>
<proteinExistence type="inferred from homology"/>
<protein>
    <submittedName>
        <fullName evidence="9">ABC-type sulfate transport system, permease component</fullName>
    </submittedName>
</protein>
<evidence type="ECO:0000259" key="8">
    <source>
        <dbReference type="PROSITE" id="PS50928"/>
    </source>
</evidence>
<feature type="transmembrane region" description="Helical" evidence="7">
    <location>
        <begin position="7"/>
        <end position="28"/>
    </location>
</feature>
<dbReference type="HOGENOM" id="CLU_016047_14_1_9"/>
<dbReference type="InterPro" id="IPR035906">
    <property type="entry name" value="MetI-like_sf"/>
</dbReference>
<evidence type="ECO:0000313" key="10">
    <source>
        <dbReference type="Proteomes" id="UP000013520"/>
    </source>
</evidence>
<reference evidence="9 10" key="1">
    <citation type="submission" date="2012-01" db="EMBL/GenBank/DDBJ databases">
        <title>Complete sequence of Desulfotomaculum gibsoniae DSM 7213.</title>
        <authorList>
            <consortium name="US DOE Joint Genome Institute"/>
            <person name="Lucas S."/>
            <person name="Han J."/>
            <person name="Lapidus A."/>
            <person name="Cheng J.-F."/>
            <person name="Goodwin L."/>
            <person name="Pitluck S."/>
            <person name="Peters L."/>
            <person name="Ovchinnikova G."/>
            <person name="Teshima H."/>
            <person name="Detter J.C."/>
            <person name="Han C."/>
            <person name="Tapia R."/>
            <person name="Land M."/>
            <person name="Hauser L."/>
            <person name="Kyrpides N."/>
            <person name="Ivanova N."/>
            <person name="Pagani I."/>
            <person name="Parshina S."/>
            <person name="Plugge C."/>
            <person name="Muyzer G."/>
            <person name="Kuever J."/>
            <person name="Ivanova A."/>
            <person name="Nazina T."/>
            <person name="Klenk H.-P."/>
            <person name="Brambilla E."/>
            <person name="Spring S."/>
            <person name="Stams A.F."/>
            <person name="Woyke T."/>
        </authorList>
    </citation>
    <scope>NUCLEOTIDE SEQUENCE [LARGE SCALE GENOMIC DNA]</scope>
    <source>
        <strain evidence="9 10">DSM 7213</strain>
    </source>
</reference>
<gene>
    <name evidence="9" type="ORF">Desgi_0850</name>
</gene>
<feature type="transmembrane region" description="Helical" evidence="7">
    <location>
        <begin position="48"/>
        <end position="78"/>
    </location>
</feature>
<keyword evidence="10" id="KW-1185">Reference proteome</keyword>
<evidence type="ECO:0000256" key="5">
    <source>
        <dbReference type="ARBA" id="ARBA00022989"/>
    </source>
</evidence>
<dbReference type="PANTHER" id="PTHR30183">
    <property type="entry name" value="MOLYBDENUM TRANSPORT SYSTEM PERMEASE PROTEIN MODB"/>
    <property type="match status" value="1"/>
</dbReference>
<dbReference type="Gene3D" id="1.10.3720.10">
    <property type="entry name" value="MetI-like"/>
    <property type="match status" value="1"/>
</dbReference>
<dbReference type="EMBL" id="CP003273">
    <property type="protein sequence ID" value="AGL00399.1"/>
    <property type="molecule type" value="Genomic_DNA"/>
</dbReference>
<dbReference type="SUPFAM" id="SSF161098">
    <property type="entry name" value="MetI-like"/>
    <property type="match status" value="1"/>
</dbReference>
<evidence type="ECO:0000256" key="2">
    <source>
        <dbReference type="ARBA" id="ARBA00022448"/>
    </source>
</evidence>
<dbReference type="AlphaFoldDB" id="R4KCT7"/>
<dbReference type="RefSeq" id="WP_006521053.1">
    <property type="nucleotide sequence ID" value="NC_021184.1"/>
</dbReference>
<keyword evidence="6 7" id="KW-0472">Membrane</keyword>
<dbReference type="eggNOG" id="COG0555">
    <property type="taxonomic scope" value="Bacteria"/>
</dbReference>
<feature type="transmembrane region" description="Helical" evidence="7">
    <location>
        <begin position="177"/>
        <end position="198"/>
    </location>
</feature>
<evidence type="ECO:0000313" key="9">
    <source>
        <dbReference type="EMBL" id="AGL00399.1"/>
    </source>
</evidence>
<feature type="domain" description="ABC transmembrane type-1" evidence="8">
    <location>
        <begin position="52"/>
        <end position="251"/>
    </location>
</feature>
<dbReference type="CDD" id="cd06261">
    <property type="entry name" value="TM_PBP2"/>
    <property type="match status" value="1"/>
</dbReference>
<evidence type="ECO:0000256" key="6">
    <source>
        <dbReference type="ARBA" id="ARBA00023136"/>
    </source>
</evidence>
<evidence type="ECO:0000256" key="3">
    <source>
        <dbReference type="ARBA" id="ARBA00022475"/>
    </source>
</evidence>
<dbReference type="PROSITE" id="PS50928">
    <property type="entry name" value="ABC_TM1"/>
    <property type="match status" value="1"/>
</dbReference>
<dbReference type="GO" id="GO:0055085">
    <property type="term" value="P:transmembrane transport"/>
    <property type="evidence" value="ECO:0007669"/>
    <property type="project" value="InterPro"/>
</dbReference>
<keyword evidence="3" id="KW-1003">Cell membrane</keyword>
<sequence>MKLKTEKLYLTSAFLGLLILLFIMYPIINSLITTDGQILLQTLRDREVLAAIWNSIYTATITTMIVFIFGVPFAYFLARNEFRGKRLVESIIDIPIVIPHTVVGIILLTVLSQQCWLGRLLENLGLEVVGTRIGIVTAMTFVSMPLLINAAKDSFAAISPKLEYVSRTLGATHMQTFILITFSVGWRGILTGMILTWARSISEFGAVIILTYHPMIAPTLIFDRFNSFGLEYSKPVSAILIAISLAIFIVLRVIAQRGVRDAGNT</sequence>
<feature type="transmembrane region" description="Helical" evidence="7">
    <location>
        <begin position="204"/>
        <end position="223"/>
    </location>
</feature>
<dbReference type="PANTHER" id="PTHR30183:SF3">
    <property type="entry name" value="MOLYBDENUM TRANSPORT SYSTEM PERMEASE PROTEIN MODB"/>
    <property type="match status" value="1"/>
</dbReference>
<comment type="subcellular location">
    <subcellularLocation>
        <location evidence="1 7">Cell membrane</location>
        <topology evidence="1 7">Multi-pass membrane protein</topology>
    </subcellularLocation>
</comment>
<dbReference type="Pfam" id="PF00528">
    <property type="entry name" value="BPD_transp_1"/>
    <property type="match status" value="1"/>
</dbReference>
<organism evidence="9 10">
    <name type="scientific">Desulfoscipio gibsoniae DSM 7213</name>
    <dbReference type="NCBI Taxonomy" id="767817"/>
    <lineage>
        <taxon>Bacteria</taxon>
        <taxon>Bacillati</taxon>
        <taxon>Bacillota</taxon>
        <taxon>Clostridia</taxon>
        <taxon>Eubacteriales</taxon>
        <taxon>Desulfallaceae</taxon>
        <taxon>Desulfoscipio</taxon>
    </lineage>
</organism>
<feature type="transmembrane region" description="Helical" evidence="7">
    <location>
        <begin position="131"/>
        <end position="151"/>
    </location>
</feature>
<dbReference type="STRING" id="767817.Desgi_0850"/>
<feature type="transmembrane region" description="Helical" evidence="7">
    <location>
        <begin position="90"/>
        <end position="111"/>
    </location>
</feature>
<comment type="similarity">
    <text evidence="7">Belongs to the binding-protein-dependent transport system permease family.</text>
</comment>
<dbReference type="InterPro" id="IPR000515">
    <property type="entry name" value="MetI-like"/>
</dbReference>